<reference evidence="1" key="2">
    <citation type="submission" date="2023-01" db="EMBL/GenBank/DDBJ databases">
        <authorList>
            <person name="Sun Q."/>
            <person name="Evtushenko L."/>
        </authorList>
    </citation>
    <scope>NUCLEOTIDE SEQUENCE</scope>
    <source>
        <strain evidence="1">VKM Ac-1069</strain>
    </source>
</reference>
<name>A0A9W6UFM9_9PSEU</name>
<dbReference type="GO" id="GO:0016491">
    <property type="term" value="F:oxidoreductase activity"/>
    <property type="evidence" value="ECO:0007669"/>
    <property type="project" value="InterPro"/>
</dbReference>
<protein>
    <submittedName>
        <fullName evidence="1">Uncharacterized protein</fullName>
    </submittedName>
</protein>
<accession>A0A9W6UFM9</accession>
<dbReference type="AlphaFoldDB" id="A0A9W6UFM9"/>
<proteinExistence type="predicted"/>
<gene>
    <name evidence="1" type="ORF">GCM10017577_75090</name>
</gene>
<dbReference type="InterPro" id="IPR037165">
    <property type="entry name" value="AldOxase/xan_DH_Mopterin-bd_sf"/>
</dbReference>
<keyword evidence="2" id="KW-1185">Reference proteome</keyword>
<sequence>MPSPVTPFGVRGVGEVGTIPPGAAVANAVCDALADHGVELTALPITPEAIWSALAGRVAAREPELAPTPADLPDGGVEY</sequence>
<reference evidence="1" key="1">
    <citation type="journal article" date="2014" name="Int. J. Syst. Evol. Microbiol.">
        <title>Complete genome sequence of Corynebacterium casei LMG S-19264T (=DSM 44701T), isolated from a smear-ripened cheese.</title>
        <authorList>
            <consortium name="US DOE Joint Genome Institute (JGI-PGF)"/>
            <person name="Walter F."/>
            <person name="Albersmeier A."/>
            <person name="Kalinowski J."/>
            <person name="Ruckert C."/>
        </authorList>
    </citation>
    <scope>NUCLEOTIDE SEQUENCE</scope>
    <source>
        <strain evidence="1">VKM Ac-1069</strain>
    </source>
</reference>
<evidence type="ECO:0000313" key="2">
    <source>
        <dbReference type="Proteomes" id="UP001143463"/>
    </source>
</evidence>
<organism evidence="1 2">
    <name type="scientific">Pseudonocardia halophobica</name>
    <dbReference type="NCBI Taxonomy" id="29401"/>
    <lineage>
        <taxon>Bacteria</taxon>
        <taxon>Bacillati</taxon>
        <taxon>Actinomycetota</taxon>
        <taxon>Actinomycetes</taxon>
        <taxon>Pseudonocardiales</taxon>
        <taxon>Pseudonocardiaceae</taxon>
        <taxon>Pseudonocardia</taxon>
    </lineage>
</organism>
<evidence type="ECO:0000313" key="1">
    <source>
        <dbReference type="EMBL" id="GLL16325.1"/>
    </source>
</evidence>
<dbReference type="EMBL" id="BSFQ01000284">
    <property type="protein sequence ID" value="GLL16325.1"/>
    <property type="molecule type" value="Genomic_DNA"/>
</dbReference>
<dbReference type="Gene3D" id="3.30.365.10">
    <property type="entry name" value="Aldehyde oxidase/xanthine dehydrogenase, molybdopterin binding domain"/>
    <property type="match status" value="1"/>
</dbReference>
<dbReference type="SUPFAM" id="SSF56003">
    <property type="entry name" value="Molybdenum cofactor-binding domain"/>
    <property type="match status" value="1"/>
</dbReference>
<comment type="caution">
    <text evidence="1">The sequence shown here is derived from an EMBL/GenBank/DDBJ whole genome shotgun (WGS) entry which is preliminary data.</text>
</comment>
<dbReference type="Proteomes" id="UP001143463">
    <property type="component" value="Unassembled WGS sequence"/>
</dbReference>